<gene>
    <name evidence="1" type="ORF">GCM10009802_26210</name>
</gene>
<proteinExistence type="predicted"/>
<keyword evidence="2" id="KW-1185">Reference proteome</keyword>
<sequence length="63" mass="6605">MIPFNARESWVTMPTVAATGDRPPGVGPSLGAVRDVRRDTSVEEAAGTAAVVVEEEAQKEVPV</sequence>
<name>A0ABN2Y6Z1_9ACTN</name>
<organism evidence="1 2">
    <name type="scientific">Streptomyces synnematoformans</name>
    <dbReference type="NCBI Taxonomy" id="415721"/>
    <lineage>
        <taxon>Bacteria</taxon>
        <taxon>Bacillati</taxon>
        <taxon>Actinomycetota</taxon>
        <taxon>Actinomycetes</taxon>
        <taxon>Kitasatosporales</taxon>
        <taxon>Streptomycetaceae</taxon>
        <taxon>Streptomyces</taxon>
    </lineage>
</organism>
<accession>A0ABN2Y6Z1</accession>
<dbReference type="EMBL" id="BAAAPF010000065">
    <property type="protein sequence ID" value="GAA2122296.1"/>
    <property type="molecule type" value="Genomic_DNA"/>
</dbReference>
<reference evidence="1 2" key="1">
    <citation type="journal article" date="2019" name="Int. J. Syst. Evol. Microbiol.">
        <title>The Global Catalogue of Microorganisms (GCM) 10K type strain sequencing project: providing services to taxonomists for standard genome sequencing and annotation.</title>
        <authorList>
            <consortium name="The Broad Institute Genomics Platform"/>
            <consortium name="The Broad Institute Genome Sequencing Center for Infectious Disease"/>
            <person name="Wu L."/>
            <person name="Ma J."/>
        </authorList>
    </citation>
    <scope>NUCLEOTIDE SEQUENCE [LARGE SCALE GENOMIC DNA]</scope>
    <source>
        <strain evidence="1 2">JCM 15481</strain>
    </source>
</reference>
<evidence type="ECO:0000313" key="2">
    <source>
        <dbReference type="Proteomes" id="UP001500443"/>
    </source>
</evidence>
<evidence type="ECO:0000313" key="1">
    <source>
        <dbReference type="EMBL" id="GAA2122296.1"/>
    </source>
</evidence>
<dbReference type="Proteomes" id="UP001500443">
    <property type="component" value="Unassembled WGS sequence"/>
</dbReference>
<protein>
    <submittedName>
        <fullName evidence="1">Uncharacterized protein</fullName>
    </submittedName>
</protein>
<comment type="caution">
    <text evidence="1">The sequence shown here is derived from an EMBL/GenBank/DDBJ whole genome shotgun (WGS) entry which is preliminary data.</text>
</comment>